<evidence type="ECO:0000256" key="1">
    <source>
        <dbReference type="SAM" id="MobiDB-lite"/>
    </source>
</evidence>
<feature type="compositionally biased region" description="Low complexity" evidence="1">
    <location>
        <begin position="211"/>
        <end position="237"/>
    </location>
</feature>
<dbReference type="EMBL" id="BAABKZ010000001">
    <property type="protein sequence ID" value="GAA5091123.1"/>
    <property type="molecule type" value="Genomic_DNA"/>
</dbReference>
<dbReference type="PROSITE" id="PS51644">
    <property type="entry name" value="HTH_OST"/>
    <property type="match status" value="1"/>
</dbReference>
<feature type="compositionally biased region" description="Low complexity" evidence="1">
    <location>
        <begin position="284"/>
        <end position="300"/>
    </location>
</feature>
<evidence type="ECO:0000259" key="2">
    <source>
        <dbReference type="PROSITE" id="PS51644"/>
    </source>
</evidence>
<accession>A0ABP9M9I2</accession>
<name>A0ABP9M9I2_9MICO</name>
<evidence type="ECO:0000313" key="3">
    <source>
        <dbReference type="EMBL" id="GAA5091123.1"/>
    </source>
</evidence>
<gene>
    <name evidence="3" type="ORF">GCM10025760_17820</name>
</gene>
<dbReference type="InterPro" id="IPR021139">
    <property type="entry name" value="NYN"/>
</dbReference>
<feature type="domain" description="HTH OST-type" evidence="2">
    <location>
        <begin position="334"/>
        <end position="411"/>
    </location>
</feature>
<dbReference type="Pfam" id="PF12872">
    <property type="entry name" value="OST-HTH"/>
    <property type="match status" value="1"/>
</dbReference>
<evidence type="ECO:0000313" key="4">
    <source>
        <dbReference type="Proteomes" id="UP001501407"/>
    </source>
</evidence>
<feature type="compositionally biased region" description="Low complexity" evidence="1">
    <location>
        <begin position="244"/>
        <end position="277"/>
    </location>
</feature>
<dbReference type="Gene3D" id="3.40.50.1010">
    <property type="entry name" value="5'-nuclease"/>
    <property type="match status" value="1"/>
</dbReference>
<dbReference type="Pfam" id="PF01936">
    <property type="entry name" value="NYN"/>
    <property type="match status" value="1"/>
</dbReference>
<dbReference type="PANTHER" id="PTHR35811">
    <property type="entry name" value="SLR1870 PROTEIN"/>
    <property type="match status" value="1"/>
</dbReference>
<feature type="compositionally biased region" description="Basic and acidic residues" evidence="1">
    <location>
        <begin position="194"/>
        <end position="209"/>
    </location>
</feature>
<dbReference type="CDD" id="cd11297">
    <property type="entry name" value="PIN_LabA-like_N_1"/>
    <property type="match status" value="1"/>
</dbReference>
<proteinExistence type="predicted"/>
<reference evidence="4" key="1">
    <citation type="journal article" date="2019" name="Int. J. Syst. Evol. Microbiol.">
        <title>The Global Catalogue of Microorganisms (GCM) 10K type strain sequencing project: providing services to taxonomists for standard genome sequencing and annotation.</title>
        <authorList>
            <consortium name="The Broad Institute Genomics Platform"/>
            <consortium name="The Broad Institute Genome Sequencing Center for Infectious Disease"/>
            <person name="Wu L."/>
            <person name="Ma J."/>
        </authorList>
    </citation>
    <scope>NUCLEOTIDE SEQUENCE [LARGE SCALE GENOMIC DNA]</scope>
    <source>
        <strain evidence="4">JCM 18959</strain>
    </source>
</reference>
<feature type="region of interest" description="Disordered" evidence="1">
    <location>
        <begin position="194"/>
        <end position="343"/>
    </location>
</feature>
<dbReference type="InterPro" id="IPR025605">
    <property type="entry name" value="OST-HTH/LOTUS_dom"/>
</dbReference>
<dbReference type="RefSeq" id="WP_194413523.1">
    <property type="nucleotide sequence ID" value="NZ_BAABKZ010000001.1"/>
</dbReference>
<dbReference type="CDD" id="cd10146">
    <property type="entry name" value="LabA_like_C"/>
    <property type="match status" value="1"/>
</dbReference>
<sequence>MPDLQNARVAVYLDFDNIVMSWYDRVHGRNSYSRDRQRIADNPADPEIAERLSAATIDVGAIIDFAASFGTLVLTRAYADWSAPVNAIYRSQLVARAVDLVQLFPAAAYAKNGADIRLAVDAVEDMFRLPDLTHVVIVAGDSDYVPLAQRCKRLGRYVVGVGVAGSTAKSLAAACDEFEAYDSLPGVPRFSREPAKAVKAPEKALEKAPAKAKAASTRGTKAKETGTAAAAASAPRSGGRRGAGKATDAAAQEAVAPEVVTSEAPTVTAPADDTTVATPPPSAPEIEAALNEALETAAPPKRTNRRASSKTVAASVEPAAPEPPQPVEEPAEDPQETATRLLERALRLGHDKNDDSEWLHSSAVKTHMRRMDPSFSEKALGYRSFNDFVKARESIAELEETGHERLVRLRE</sequence>
<dbReference type="PANTHER" id="PTHR35811:SF1">
    <property type="entry name" value="HTH OST-TYPE DOMAIN-CONTAINING PROTEIN"/>
    <property type="match status" value="1"/>
</dbReference>
<dbReference type="Proteomes" id="UP001501407">
    <property type="component" value="Unassembled WGS sequence"/>
</dbReference>
<dbReference type="Gene3D" id="3.30.420.610">
    <property type="entry name" value="LOTUS domain-like"/>
    <property type="match status" value="1"/>
</dbReference>
<protein>
    <recommendedName>
        <fullName evidence="2">HTH OST-type domain-containing protein</fullName>
    </recommendedName>
</protein>
<comment type="caution">
    <text evidence="3">The sequence shown here is derived from an EMBL/GenBank/DDBJ whole genome shotgun (WGS) entry which is preliminary data.</text>
</comment>
<organism evidence="3 4">
    <name type="scientific">Microbacterium yannicii</name>
    <dbReference type="NCBI Taxonomy" id="671622"/>
    <lineage>
        <taxon>Bacteria</taxon>
        <taxon>Bacillati</taxon>
        <taxon>Actinomycetota</taxon>
        <taxon>Actinomycetes</taxon>
        <taxon>Micrococcales</taxon>
        <taxon>Microbacteriaceae</taxon>
        <taxon>Microbacterium</taxon>
    </lineage>
</organism>
<keyword evidence="4" id="KW-1185">Reference proteome</keyword>
<dbReference type="InterPro" id="IPR041966">
    <property type="entry name" value="LOTUS-like"/>
</dbReference>